<dbReference type="PANTHER" id="PTHR46969:SF1">
    <property type="entry name" value="BIFUNCTIONAL PROTEIN HLDE"/>
    <property type="match status" value="1"/>
</dbReference>
<dbReference type="InterPro" id="IPR002173">
    <property type="entry name" value="Carboh/pur_kinase_PfkB_CS"/>
</dbReference>
<comment type="caution">
    <text evidence="4">The sequence shown here is derived from an EMBL/GenBank/DDBJ whole genome shotgun (WGS) entry which is preliminary data.</text>
</comment>
<name>A0A7X8XU01_9BACT</name>
<dbReference type="Pfam" id="PF00294">
    <property type="entry name" value="PfkB"/>
    <property type="match status" value="1"/>
</dbReference>
<dbReference type="Gene3D" id="3.40.1190.20">
    <property type="match status" value="1"/>
</dbReference>
<organism evidence="4 5">
    <name type="scientific">Flammeovirga agarivorans</name>
    <dbReference type="NCBI Taxonomy" id="2726742"/>
    <lineage>
        <taxon>Bacteria</taxon>
        <taxon>Pseudomonadati</taxon>
        <taxon>Bacteroidota</taxon>
        <taxon>Cytophagia</taxon>
        <taxon>Cytophagales</taxon>
        <taxon>Flammeovirgaceae</taxon>
        <taxon>Flammeovirga</taxon>
    </lineage>
</organism>
<dbReference type="GO" id="GO:0016773">
    <property type="term" value="F:phosphotransferase activity, alcohol group as acceptor"/>
    <property type="evidence" value="ECO:0007669"/>
    <property type="project" value="InterPro"/>
</dbReference>
<dbReference type="InterPro" id="IPR011611">
    <property type="entry name" value="PfkB_dom"/>
</dbReference>
<keyword evidence="5" id="KW-1185">Reference proteome</keyword>
<dbReference type="GO" id="GO:0005829">
    <property type="term" value="C:cytosol"/>
    <property type="evidence" value="ECO:0007669"/>
    <property type="project" value="TreeGrafter"/>
</dbReference>
<accession>A0A7X8XU01</accession>
<evidence type="ECO:0000313" key="5">
    <source>
        <dbReference type="Proteomes" id="UP000585050"/>
    </source>
</evidence>
<dbReference type="PROSITE" id="PS00583">
    <property type="entry name" value="PFKB_KINASES_1"/>
    <property type="match status" value="1"/>
</dbReference>
<protein>
    <submittedName>
        <fullName evidence="4">D-glycero-beta-D-manno-heptose-7-phosphate kinase</fullName>
    </submittedName>
</protein>
<dbReference type="CDD" id="cd01172">
    <property type="entry name" value="RfaE_like"/>
    <property type="match status" value="1"/>
</dbReference>
<dbReference type="PANTHER" id="PTHR46969">
    <property type="entry name" value="BIFUNCTIONAL PROTEIN HLDE"/>
    <property type="match status" value="1"/>
</dbReference>
<dbReference type="EMBL" id="JABAIL010000001">
    <property type="protein sequence ID" value="NLR89630.1"/>
    <property type="molecule type" value="Genomic_DNA"/>
</dbReference>
<evidence type="ECO:0000313" key="4">
    <source>
        <dbReference type="EMBL" id="NLR89630.1"/>
    </source>
</evidence>
<evidence type="ECO:0000256" key="1">
    <source>
        <dbReference type="ARBA" id="ARBA00022679"/>
    </source>
</evidence>
<evidence type="ECO:0000256" key="2">
    <source>
        <dbReference type="ARBA" id="ARBA00022777"/>
    </source>
</evidence>
<keyword evidence="2 4" id="KW-0418">Kinase</keyword>
<dbReference type="GO" id="GO:0033785">
    <property type="term" value="F:heptose 7-phosphate kinase activity"/>
    <property type="evidence" value="ECO:0007669"/>
    <property type="project" value="TreeGrafter"/>
</dbReference>
<evidence type="ECO:0000259" key="3">
    <source>
        <dbReference type="Pfam" id="PF00294"/>
    </source>
</evidence>
<dbReference type="InterPro" id="IPR029056">
    <property type="entry name" value="Ribokinase-like"/>
</dbReference>
<dbReference type="Proteomes" id="UP000585050">
    <property type="component" value="Unassembled WGS sequence"/>
</dbReference>
<dbReference type="RefSeq" id="WP_168880324.1">
    <property type="nucleotide sequence ID" value="NZ_JABAIL010000001.1"/>
</dbReference>
<dbReference type="SUPFAM" id="SSF53613">
    <property type="entry name" value="Ribokinase-like"/>
    <property type="match status" value="1"/>
</dbReference>
<feature type="domain" description="Carbohydrate kinase PfkB" evidence="3">
    <location>
        <begin position="15"/>
        <end position="310"/>
    </location>
</feature>
<dbReference type="InterPro" id="IPR011913">
    <property type="entry name" value="RfaE_dom_I"/>
</dbReference>
<gene>
    <name evidence="4" type="ORF">HGP29_00350</name>
</gene>
<dbReference type="GO" id="GO:0033786">
    <property type="term" value="F:heptose-1-phosphate adenylyltransferase activity"/>
    <property type="evidence" value="ECO:0007669"/>
    <property type="project" value="TreeGrafter"/>
</dbReference>
<sequence>MSIREALDKFNGLKALVIGDVMIDSYIWGNVDRISPEAPVPIVNVKKKESRMGGAANVAKNLHFLGASPIICSVIGQDAEADTFLNLCDSLNISKEGILQSDEKVTTVKHRVIASAQHVLRIDNENAAPLSDKESNRLIEKIKELATDADVIIFEDYDKGVITPHLIKEVIAIAKENNIPTTVDPKKRNFLDYAGVTLFKPNLKEMREGLKFDFDGDVIDEVKAATKELKAKMDNEHTMVTLSEHGVYISNHSEDAHIPAHKREIADVSGAGDTVISIASLALAVGLPMETVAGLANLGGGLVCEHVGVVPINKEDLLQEAERKL</sequence>
<keyword evidence="1" id="KW-0808">Transferase</keyword>
<proteinExistence type="predicted"/>
<reference evidence="4 5" key="1">
    <citation type="submission" date="2020-04" db="EMBL/GenBank/DDBJ databases">
        <title>Flammeovirga sp. SR4, a novel species isolated from seawater.</title>
        <authorList>
            <person name="Wang X."/>
        </authorList>
    </citation>
    <scope>NUCLEOTIDE SEQUENCE [LARGE SCALE GENOMIC DNA]</scope>
    <source>
        <strain evidence="4 5">SR4</strain>
    </source>
</reference>
<dbReference type="AlphaFoldDB" id="A0A7X8XU01"/>